<dbReference type="Proteomes" id="UP000186914">
    <property type="component" value="Unassembled WGS sequence"/>
</dbReference>
<evidence type="ECO:0000256" key="1">
    <source>
        <dbReference type="ARBA" id="ARBA00004651"/>
    </source>
</evidence>
<keyword evidence="6 7" id="KW-0472">Membrane</keyword>
<keyword evidence="9" id="KW-1185">Reference proteome</keyword>
<evidence type="ECO:0000313" key="9">
    <source>
        <dbReference type="Proteomes" id="UP000186914"/>
    </source>
</evidence>
<gene>
    <name evidence="8" type="ORF">SAMN05421858_2416</name>
</gene>
<evidence type="ECO:0000313" key="8">
    <source>
        <dbReference type="EMBL" id="SIR47848.1"/>
    </source>
</evidence>
<feature type="transmembrane region" description="Helical" evidence="7">
    <location>
        <begin position="235"/>
        <end position="260"/>
    </location>
</feature>
<comment type="subcellular location">
    <subcellularLocation>
        <location evidence="1">Cell membrane</location>
        <topology evidence="1">Multi-pass membrane protein</topology>
    </subcellularLocation>
</comment>
<evidence type="ECO:0000256" key="3">
    <source>
        <dbReference type="ARBA" id="ARBA00022475"/>
    </source>
</evidence>
<name>A0A1N7B969_9EURY</name>
<feature type="transmembrane region" description="Helical" evidence="7">
    <location>
        <begin position="43"/>
        <end position="60"/>
    </location>
</feature>
<feature type="transmembrane region" description="Helical" evidence="7">
    <location>
        <begin position="12"/>
        <end position="31"/>
    </location>
</feature>
<proteinExistence type="inferred from homology"/>
<evidence type="ECO:0000256" key="5">
    <source>
        <dbReference type="ARBA" id="ARBA00022989"/>
    </source>
</evidence>
<keyword evidence="4 7" id="KW-0812">Transmembrane</keyword>
<dbReference type="PANTHER" id="PTHR39087">
    <property type="entry name" value="UPF0104 MEMBRANE PROTEIN MJ1595"/>
    <property type="match status" value="1"/>
</dbReference>
<feature type="transmembrane region" description="Helical" evidence="7">
    <location>
        <begin position="266"/>
        <end position="286"/>
    </location>
</feature>
<dbReference type="PANTHER" id="PTHR39087:SF2">
    <property type="entry name" value="UPF0104 MEMBRANE PROTEIN MJ1595"/>
    <property type="match status" value="1"/>
</dbReference>
<keyword evidence="5 7" id="KW-1133">Transmembrane helix</keyword>
<dbReference type="NCBIfam" id="TIGR00374">
    <property type="entry name" value="flippase-like domain"/>
    <property type="match status" value="1"/>
</dbReference>
<dbReference type="AlphaFoldDB" id="A0A1N7B969"/>
<dbReference type="InterPro" id="IPR022791">
    <property type="entry name" value="L-PG_synthase/AglD"/>
</dbReference>
<evidence type="ECO:0008006" key="10">
    <source>
        <dbReference type="Google" id="ProtNLM"/>
    </source>
</evidence>
<protein>
    <recommendedName>
        <fullName evidence="10">Lysylphosphatidylglycerol synthase TM region</fullName>
    </recommendedName>
</protein>
<sequence length="347" mass="35958">MRLDLGDLRTVAVGFVAAVAVLLVVFSIVGIDHVVSALSMADARIVVAVAAVALLWLFSWAMSLRTVLGILGVHVSSLRAFFLYAGATFANNVTPFGQAGGEPFTALLISRVTDAEYETSLGAIATVDSINFVPSISFALVGVAYYATVLTLGDTIELVALSIAALALAVPLAVLFAWRNRDRLGSVVAGVVVPMVGIIARVVPPVNPITESAVERRIQGFFGTIERIAGDRRGLLLALFFSAFGWLLSSLSLWLSLYALGHPVPFAAVLFIVPIGSIAGVAPLPGGLGGVEAALVILLVPITGVTAATAGAAAVIHRGATYWLPTMLGGVTTVMLEADSANGELPR</sequence>
<feature type="transmembrane region" description="Helical" evidence="7">
    <location>
        <begin position="159"/>
        <end position="178"/>
    </location>
</feature>
<reference evidence="9" key="1">
    <citation type="submission" date="2017-01" db="EMBL/GenBank/DDBJ databases">
        <authorList>
            <person name="Varghese N."/>
            <person name="Submissions S."/>
        </authorList>
    </citation>
    <scope>NUCLEOTIDE SEQUENCE [LARGE SCALE GENOMIC DNA]</scope>
    <source>
        <strain evidence="9">CGMCC 1.7737</strain>
    </source>
</reference>
<evidence type="ECO:0000256" key="7">
    <source>
        <dbReference type="SAM" id="Phobius"/>
    </source>
</evidence>
<dbReference type="OrthoDB" id="15513at2157"/>
<feature type="transmembrane region" description="Helical" evidence="7">
    <location>
        <begin position="132"/>
        <end position="152"/>
    </location>
</feature>
<organism evidence="8 9">
    <name type="scientific">Haladaptatus litoreus</name>
    <dbReference type="NCBI Taxonomy" id="553468"/>
    <lineage>
        <taxon>Archaea</taxon>
        <taxon>Methanobacteriati</taxon>
        <taxon>Methanobacteriota</taxon>
        <taxon>Stenosarchaea group</taxon>
        <taxon>Halobacteria</taxon>
        <taxon>Halobacteriales</taxon>
        <taxon>Haladaptataceae</taxon>
        <taxon>Haladaptatus</taxon>
    </lineage>
</organism>
<feature type="transmembrane region" description="Helical" evidence="7">
    <location>
        <begin position="293"/>
        <end position="316"/>
    </location>
</feature>
<evidence type="ECO:0000256" key="2">
    <source>
        <dbReference type="ARBA" id="ARBA00011061"/>
    </source>
</evidence>
<evidence type="ECO:0000256" key="6">
    <source>
        <dbReference type="ARBA" id="ARBA00023136"/>
    </source>
</evidence>
<accession>A0A1N7B969</accession>
<evidence type="ECO:0000256" key="4">
    <source>
        <dbReference type="ARBA" id="ARBA00022692"/>
    </source>
</evidence>
<dbReference type="EMBL" id="FTNO01000002">
    <property type="protein sequence ID" value="SIR47848.1"/>
    <property type="molecule type" value="Genomic_DNA"/>
</dbReference>
<dbReference type="Pfam" id="PF03706">
    <property type="entry name" value="LPG_synthase_TM"/>
    <property type="match status" value="1"/>
</dbReference>
<dbReference type="GO" id="GO:0005886">
    <property type="term" value="C:plasma membrane"/>
    <property type="evidence" value="ECO:0007669"/>
    <property type="project" value="UniProtKB-SubCell"/>
</dbReference>
<keyword evidence="3" id="KW-1003">Cell membrane</keyword>
<comment type="similarity">
    <text evidence="2">Belongs to the UPF0104 family.</text>
</comment>
<dbReference type="RefSeq" id="WP_076430463.1">
    <property type="nucleotide sequence ID" value="NZ_FTNO01000002.1"/>
</dbReference>